<protein>
    <submittedName>
        <fullName evidence="12">Cell division cycle-associated 7-like protein</fullName>
    </submittedName>
</protein>
<dbReference type="GO" id="GO:0005634">
    <property type="term" value="C:nucleus"/>
    <property type="evidence" value="ECO:0007669"/>
    <property type="project" value="UniProtKB-SubCell"/>
</dbReference>
<dbReference type="STRING" id="157652.A0A371GNA1"/>
<evidence type="ECO:0000256" key="10">
    <source>
        <dbReference type="SAM" id="MobiDB-lite"/>
    </source>
</evidence>
<evidence type="ECO:0000256" key="4">
    <source>
        <dbReference type="ARBA" id="ARBA00022499"/>
    </source>
</evidence>
<evidence type="ECO:0000256" key="8">
    <source>
        <dbReference type="ARBA" id="ARBA00023163"/>
    </source>
</evidence>
<dbReference type="PANTHER" id="PTHR31169:SF33">
    <property type="entry name" value="CELL DIVISION CYCLE-ASSOCIATED 7-LIKE PROTEIN"/>
    <property type="match status" value="1"/>
</dbReference>
<dbReference type="Pfam" id="PF10497">
    <property type="entry name" value="zf-4CXXC_R1"/>
    <property type="match status" value="1"/>
</dbReference>
<keyword evidence="5" id="KW-0597">Phosphoprotein</keyword>
<evidence type="ECO:0000256" key="2">
    <source>
        <dbReference type="ARBA" id="ARBA00004496"/>
    </source>
</evidence>
<keyword evidence="3" id="KW-0963">Cytoplasm</keyword>
<feature type="compositionally biased region" description="Basic and acidic residues" evidence="10">
    <location>
        <begin position="33"/>
        <end position="47"/>
    </location>
</feature>
<feature type="non-terminal residue" evidence="12">
    <location>
        <position position="1"/>
    </location>
</feature>
<keyword evidence="7" id="KW-0805">Transcription regulation</keyword>
<feature type="compositionally biased region" description="Basic and acidic residues" evidence="10">
    <location>
        <begin position="72"/>
        <end position="82"/>
    </location>
</feature>
<keyword evidence="6" id="KW-0832">Ubl conjugation</keyword>
<evidence type="ECO:0000313" key="13">
    <source>
        <dbReference type="Proteomes" id="UP000257109"/>
    </source>
</evidence>
<dbReference type="InterPro" id="IPR018866">
    <property type="entry name" value="Znf-4CXXC_R1"/>
</dbReference>
<evidence type="ECO:0000259" key="11">
    <source>
        <dbReference type="Pfam" id="PF10497"/>
    </source>
</evidence>
<dbReference type="GO" id="GO:0005737">
    <property type="term" value="C:cytoplasm"/>
    <property type="evidence" value="ECO:0007669"/>
    <property type="project" value="UniProtKB-SubCell"/>
</dbReference>
<dbReference type="OrthoDB" id="298344at2759"/>
<feature type="compositionally biased region" description="Low complexity" evidence="10">
    <location>
        <begin position="49"/>
        <end position="66"/>
    </location>
</feature>
<evidence type="ECO:0000313" key="12">
    <source>
        <dbReference type="EMBL" id="RDX92042.1"/>
    </source>
</evidence>
<dbReference type="Proteomes" id="UP000257109">
    <property type="component" value="Unassembled WGS sequence"/>
</dbReference>
<evidence type="ECO:0000256" key="7">
    <source>
        <dbReference type="ARBA" id="ARBA00023015"/>
    </source>
</evidence>
<keyword evidence="9" id="KW-0539">Nucleus</keyword>
<feature type="region of interest" description="Disordered" evidence="10">
    <location>
        <begin position="1"/>
        <end position="108"/>
    </location>
</feature>
<reference evidence="12" key="1">
    <citation type="submission" date="2018-05" db="EMBL/GenBank/DDBJ databases">
        <title>Draft genome of Mucuna pruriens seed.</title>
        <authorList>
            <person name="Nnadi N.E."/>
            <person name="Vos R."/>
            <person name="Hasami M.H."/>
            <person name="Devisetty U.K."/>
            <person name="Aguiy J.C."/>
        </authorList>
    </citation>
    <scope>NUCLEOTIDE SEQUENCE [LARGE SCALE GENOMIC DNA]</scope>
    <source>
        <strain evidence="12">JCA_2017</strain>
    </source>
</reference>
<comment type="subcellular location">
    <subcellularLocation>
        <location evidence="2">Cytoplasm</location>
    </subcellularLocation>
    <subcellularLocation>
        <location evidence="1">Nucleus</location>
    </subcellularLocation>
</comment>
<dbReference type="InterPro" id="IPR040221">
    <property type="entry name" value="CDCA7/CDA7L"/>
</dbReference>
<keyword evidence="13" id="KW-1185">Reference proteome</keyword>
<comment type="caution">
    <text evidence="12">The sequence shown here is derived from an EMBL/GenBank/DDBJ whole genome shotgun (WGS) entry which is preliminary data.</text>
</comment>
<accession>A0A371GNA1</accession>
<proteinExistence type="predicted"/>
<dbReference type="GO" id="GO:0006355">
    <property type="term" value="P:regulation of DNA-templated transcription"/>
    <property type="evidence" value="ECO:0007669"/>
    <property type="project" value="InterPro"/>
</dbReference>
<dbReference type="GO" id="GO:0051301">
    <property type="term" value="P:cell division"/>
    <property type="evidence" value="ECO:0007669"/>
    <property type="project" value="UniProtKB-KW"/>
</dbReference>
<evidence type="ECO:0000256" key="5">
    <source>
        <dbReference type="ARBA" id="ARBA00022553"/>
    </source>
</evidence>
<evidence type="ECO:0000256" key="6">
    <source>
        <dbReference type="ARBA" id="ARBA00022843"/>
    </source>
</evidence>
<dbReference type="EMBL" id="QJKJ01004964">
    <property type="protein sequence ID" value="RDX92042.1"/>
    <property type="molecule type" value="Genomic_DNA"/>
</dbReference>
<dbReference type="PANTHER" id="PTHR31169">
    <property type="entry name" value="OS05G0300700 PROTEIN"/>
    <property type="match status" value="1"/>
</dbReference>
<evidence type="ECO:0000256" key="1">
    <source>
        <dbReference type="ARBA" id="ARBA00004123"/>
    </source>
</evidence>
<feature type="domain" description="Zinc-finger" evidence="11">
    <location>
        <begin position="154"/>
        <end position="250"/>
    </location>
</feature>
<organism evidence="12 13">
    <name type="scientific">Mucuna pruriens</name>
    <name type="common">Velvet bean</name>
    <name type="synonym">Dolichos pruriens</name>
    <dbReference type="NCBI Taxonomy" id="157652"/>
    <lineage>
        <taxon>Eukaryota</taxon>
        <taxon>Viridiplantae</taxon>
        <taxon>Streptophyta</taxon>
        <taxon>Embryophyta</taxon>
        <taxon>Tracheophyta</taxon>
        <taxon>Spermatophyta</taxon>
        <taxon>Magnoliopsida</taxon>
        <taxon>eudicotyledons</taxon>
        <taxon>Gunneridae</taxon>
        <taxon>Pentapetalae</taxon>
        <taxon>rosids</taxon>
        <taxon>fabids</taxon>
        <taxon>Fabales</taxon>
        <taxon>Fabaceae</taxon>
        <taxon>Papilionoideae</taxon>
        <taxon>50 kb inversion clade</taxon>
        <taxon>NPAAA clade</taxon>
        <taxon>indigoferoid/millettioid clade</taxon>
        <taxon>Phaseoleae</taxon>
        <taxon>Mucuna</taxon>
    </lineage>
</organism>
<dbReference type="AlphaFoldDB" id="A0A371GNA1"/>
<keyword evidence="4" id="KW-1017">Isopeptide bond</keyword>
<keyword evidence="8" id="KW-0804">Transcription</keyword>
<sequence length="288" mass="33197">MGSRRKKTEEQQSSLSEDDENVKSEVDSSCYEQARDQRIKENMERMHKLGLLDLSLKLKPQKNNPLPKKKKTAPEPTHEPQRRSSRIMSQEPINYSERLPRDSSSKEKKEVEIFIPEGTNPEVYTEEQEKLLGDCETTWELYIDGYDVEGNRIYDPMKGETCHQCRQKTLGEHTLCNKCELLQGQFCGDCLYMRYGENVTEANRNTKWTCPPCRGICNCSRCRRRNGWMPTGNIYNKVSKLGFKSVAHYLIKTRRSELLLEGSGAENIVAQEISETSADTSLNRPSRT</sequence>
<feature type="non-terminal residue" evidence="12">
    <location>
        <position position="288"/>
    </location>
</feature>
<feature type="compositionally biased region" description="Basic and acidic residues" evidence="10">
    <location>
        <begin position="98"/>
        <end position="108"/>
    </location>
</feature>
<gene>
    <name evidence="12" type="primary">Cdca7l</name>
    <name evidence="12" type="ORF">CR513_25886</name>
</gene>
<evidence type="ECO:0000256" key="9">
    <source>
        <dbReference type="ARBA" id="ARBA00023242"/>
    </source>
</evidence>
<evidence type="ECO:0000256" key="3">
    <source>
        <dbReference type="ARBA" id="ARBA00022490"/>
    </source>
</evidence>
<name>A0A371GNA1_MUCPR</name>